<proteinExistence type="predicted"/>
<accession>A0A7S1J7Z9</accession>
<sequence length="99" mass="10809">MQQQKESRALFCGFADVQDKCSRTIECAMMVSNSPMLGPGSLMDEHCGSDSCSAHGCTQWCLIKIGTKALQPGYPVFTSNRGSCSQDMGREVGRVLLIW</sequence>
<gene>
    <name evidence="1" type="ORF">EGYM00392_LOCUS46372</name>
</gene>
<protein>
    <submittedName>
        <fullName evidence="1">Uncharacterized protein</fullName>
    </submittedName>
</protein>
<dbReference type="EMBL" id="HBGA01125541">
    <property type="protein sequence ID" value="CAD9035218.1"/>
    <property type="molecule type" value="Transcribed_RNA"/>
</dbReference>
<organism evidence="1">
    <name type="scientific">Eutreptiella gymnastica</name>
    <dbReference type="NCBI Taxonomy" id="73025"/>
    <lineage>
        <taxon>Eukaryota</taxon>
        <taxon>Discoba</taxon>
        <taxon>Euglenozoa</taxon>
        <taxon>Euglenida</taxon>
        <taxon>Spirocuta</taxon>
        <taxon>Euglenophyceae</taxon>
        <taxon>Eutreptiales</taxon>
        <taxon>Eutreptiaceae</taxon>
        <taxon>Eutreptiella</taxon>
    </lineage>
</organism>
<evidence type="ECO:0000313" key="1">
    <source>
        <dbReference type="EMBL" id="CAD9035218.1"/>
    </source>
</evidence>
<reference evidence="1" key="1">
    <citation type="submission" date="2021-01" db="EMBL/GenBank/DDBJ databases">
        <authorList>
            <person name="Corre E."/>
            <person name="Pelletier E."/>
            <person name="Niang G."/>
            <person name="Scheremetjew M."/>
            <person name="Finn R."/>
            <person name="Kale V."/>
            <person name="Holt S."/>
            <person name="Cochrane G."/>
            <person name="Meng A."/>
            <person name="Brown T."/>
            <person name="Cohen L."/>
        </authorList>
    </citation>
    <scope>NUCLEOTIDE SEQUENCE</scope>
    <source>
        <strain evidence="1">NIES-381</strain>
    </source>
</reference>
<dbReference type="AlphaFoldDB" id="A0A7S1J7Z9"/>
<name>A0A7S1J7Z9_9EUGL</name>